<gene>
    <name evidence="21" type="primary">LOC113520720</name>
</gene>
<dbReference type="PRINTS" id="PR00177">
    <property type="entry name" value="NMDARECEPTOR"/>
</dbReference>
<evidence type="ECO:0000256" key="14">
    <source>
        <dbReference type="ARBA" id="ARBA00023303"/>
    </source>
</evidence>
<sequence>MSPFKFIFRIIQIVFLTLFIMYFDTIVKGQVQSEKIPIGVVFDQNTDEIQNAFKFAMVQHSNPNRTRLDFQLYVDIINTADAFKLSRLICNQFARGVIAMLGAVTPDSFDTLHSYTNTFQMPFVTPWFPEKVIPPSSGLIDYAVSMRPDYHRAVIDTITFYGWKNVIYIYDSHDGLLRLQQLYQSLQPGNATFRISNVKRVNNATDVVEFLTAIERLDRWSNKYVVLDSTTQLAKDALILHVRDVQLGRRNYHYFLSGLVMDDRWEKEVTEFGAINITGFRVLDFSRKVVRDFIDVWKKDSVSAQAALMYDAVQVLVDAILRLLRKKPDILRGTMRRNANLNTSRIIDCNPKGKITPYEHGDKISRMIKKTEIDGLTGTIRFNEEGHRKNFTLQVMELTVDGDMVKIATWYDHKGFVPAVSKLSPLSIPGLYNRNKTYIVSTIEEPPYIMRQSPDPQGTNDPYKGFCIDLANMLSEKLEIKYEIRLVKDGKYGNENPKIVGGWDGMIGELLRKEVDIVIAPLTVTLERETVVDFSKPFLSFDLKPSSGISKDRGTIFSFLNPLSKEIWLCIIFSIFAVSVVLFLVSRFSPYEWRVVSFTDTQSSEHTEVATTKTTVINEFSFWNSMWFSLGSFMQQGSEITPRSMSGRIVGSVWWFFTLIVISSYTANMASYLTLARISEPNHSYGKIATCPEDTSETQRGIAIPHDNAADEHGWLAFLIDKSANSPDNVHQPPCEMLVTISSTGVKDFAIALPKGSKLRDGVNLALQSLKNEGEIQKLVRKWFTKAECDISDQNIRGTELTLSQVAGLFYVLMAGLALALAVALLEFCQHGRAEAARANIPLGTALKAKARLASRAERKTPPQRTPQRDHDRLGWNGGAFTGYYSPANQIGQEETALHASFTQV</sequence>
<dbReference type="InterPro" id="IPR001508">
    <property type="entry name" value="Iono_Glu_rcpt_met"/>
</dbReference>
<dbReference type="Pfam" id="PF00060">
    <property type="entry name" value="Lig_chan"/>
    <property type="match status" value="1"/>
</dbReference>
<feature type="transmembrane region" description="Helical" evidence="17">
    <location>
        <begin position="806"/>
        <end position="826"/>
    </location>
</feature>
<evidence type="ECO:0000256" key="9">
    <source>
        <dbReference type="ARBA" id="ARBA00023136"/>
    </source>
</evidence>
<keyword evidence="12" id="KW-0628">Postsynaptic cell membrane</keyword>
<keyword evidence="5 17" id="KW-0812">Transmembrane</keyword>
<feature type="transmembrane region" description="Helical" evidence="17">
    <location>
        <begin position="6"/>
        <end position="23"/>
    </location>
</feature>
<evidence type="ECO:0000256" key="1">
    <source>
        <dbReference type="ARBA" id="ARBA00004651"/>
    </source>
</evidence>
<dbReference type="Pfam" id="PF10613">
    <property type="entry name" value="Lig_chan-Glu_bd"/>
    <property type="match status" value="1"/>
</dbReference>
<keyword evidence="3" id="KW-0813">Transport</keyword>
<keyword evidence="8" id="KW-0406">Ion transport</keyword>
<keyword evidence="20" id="KW-1185">Reference proteome</keyword>
<evidence type="ECO:0000256" key="10">
    <source>
        <dbReference type="ARBA" id="ARBA00023170"/>
    </source>
</evidence>
<feature type="transmembrane region" description="Helical" evidence="17">
    <location>
        <begin position="567"/>
        <end position="585"/>
    </location>
</feature>
<keyword evidence="9 17" id="KW-0472">Membrane</keyword>
<evidence type="ECO:0000256" key="8">
    <source>
        <dbReference type="ARBA" id="ARBA00023065"/>
    </source>
</evidence>
<reference evidence="21" key="1">
    <citation type="submission" date="2025-08" db="UniProtKB">
        <authorList>
            <consortium name="RefSeq"/>
        </authorList>
    </citation>
    <scope>IDENTIFICATION</scope>
    <source>
        <tissue evidence="21">Whole larvae</tissue>
    </source>
</reference>
<dbReference type="SMART" id="SM00079">
    <property type="entry name" value="PBPe"/>
    <property type="match status" value="1"/>
</dbReference>
<dbReference type="Pfam" id="PF01094">
    <property type="entry name" value="ANF_receptor"/>
    <property type="match status" value="1"/>
</dbReference>
<evidence type="ECO:0000256" key="13">
    <source>
        <dbReference type="ARBA" id="ARBA00023286"/>
    </source>
</evidence>
<evidence type="ECO:0000256" key="12">
    <source>
        <dbReference type="ARBA" id="ARBA00023257"/>
    </source>
</evidence>
<evidence type="ECO:0000313" key="20">
    <source>
        <dbReference type="Proteomes" id="UP001652740"/>
    </source>
</evidence>
<dbReference type="InterPro" id="IPR019594">
    <property type="entry name" value="Glu/Gly-bd"/>
</dbReference>
<evidence type="ECO:0000256" key="15">
    <source>
        <dbReference type="ARBA" id="ARBA00034100"/>
    </source>
</evidence>
<keyword evidence="13" id="KW-1071">Ligand-gated ion channel</keyword>
<dbReference type="InterPro" id="IPR001320">
    <property type="entry name" value="Iontro_rcpt_C"/>
</dbReference>
<protein>
    <submittedName>
        <fullName evidence="21">Glutamate receptor 1-like</fullName>
    </submittedName>
</protein>
<name>A0ABM3MMW3_GALME</name>
<evidence type="ECO:0000256" key="3">
    <source>
        <dbReference type="ARBA" id="ARBA00022448"/>
    </source>
</evidence>
<dbReference type="GeneID" id="113520720"/>
<evidence type="ECO:0000259" key="18">
    <source>
        <dbReference type="SMART" id="SM00079"/>
    </source>
</evidence>
<dbReference type="Proteomes" id="UP001652740">
    <property type="component" value="Unplaced"/>
</dbReference>
<evidence type="ECO:0000256" key="16">
    <source>
        <dbReference type="SAM" id="MobiDB-lite"/>
    </source>
</evidence>
<evidence type="ECO:0000313" key="21">
    <source>
        <dbReference type="RefSeq" id="XP_052752544.1"/>
    </source>
</evidence>
<dbReference type="SUPFAM" id="SSF53850">
    <property type="entry name" value="Periplasmic binding protein-like II"/>
    <property type="match status" value="1"/>
</dbReference>
<dbReference type="PANTHER" id="PTHR18966">
    <property type="entry name" value="IONOTROPIC GLUTAMATE RECEPTOR"/>
    <property type="match status" value="1"/>
</dbReference>
<dbReference type="InterPro" id="IPR015683">
    <property type="entry name" value="Ionotropic_Glu_rcpt"/>
</dbReference>
<feature type="region of interest" description="Disordered" evidence="16">
    <location>
        <begin position="852"/>
        <end position="874"/>
    </location>
</feature>
<dbReference type="RefSeq" id="XP_052752544.1">
    <property type="nucleotide sequence ID" value="XM_052896584.1"/>
</dbReference>
<dbReference type="Gene3D" id="3.40.50.2300">
    <property type="match status" value="2"/>
</dbReference>
<proteinExistence type="inferred from homology"/>
<comment type="similarity">
    <text evidence="2">Belongs to the glutamate-gated ion channel (TC 1.A.10.1) family.</text>
</comment>
<dbReference type="Gene3D" id="1.10.287.70">
    <property type="match status" value="1"/>
</dbReference>
<accession>A0ABM3MMW3</accession>
<dbReference type="SUPFAM" id="SSF53822">
    <property type="entry name" value="Periplasmic binding protein-like I"/>
    <property type="match status" value="1"/>
</dbReference>
<evidence type="ECO:0000256" key="5">
    <source>
        <dbReference type="ARBA" id="ARBA00022692"/>
    </source>
</evidence>
<evidence type="ECO:0000256" key="17">
    <source>
        <dbReference type="SAM" id="Phobius"/>
    </source>
</evidence>
<dbReference type="InterPro" id="IPR028082">
    <property type="entry name" value="Peripla_BP_I"/>
</dbReference>
<dbReference type="Gene3D" id="3.40.190.10">
    <property type="entry name" value="Periplasmic binding protein-like II"/>
    <property type="match status" value="3"/>
</dbReference>
<keyword evidence="14" id="KW-0407">Ion channel</keyword>
<keyword evidence="10" id="KW-0675">Receptor</keyword>
<dbReference type="CDD" id="cd06380">
    <property type="entry name" value="PBP1_iGluR_AMPA"/>
    <property type="match status" value="1"/>
</dbReference>
<organism evidence="20 21">
    <name type="scientific">Galleria mellonella</name>
    <name type="common">Greater wax moth</name>
    <dbReference type="NCBI Taxonomy" id="7137"/>
    <lineage>
        <taxon>Eukaryota</taxon>
        <taxon>Metazoa</taxon>
        <taxon>Ecdysozoa</taxon>
        <taxon>Arthropoda</taxon>
        <taxon>Hexapoda</taxon>
        <taxon>Insecta</taxon>
        <taxon>Pterygota</taxon>
        <taxon>Neoptera</taxon>
        <taxon>Endopterygota</taxon>
        <taxon>Lepidoptera</taxon>
        <taxon>Glossata</taxon>
        <taxon>Ditrysia</taxon>
        <taxon>Pyraloidea</taxon>
        <taxon>Pyralidae</taxon>
        <taxon>Galleriinae</taxon>
        <taxon>Galleria</taxon>
    </lineage>
</organism>
<evidence type="ECO:0000256" key="2">
    <source>
        <dbReference type="ARBA" id="ARBA00008685"/>
    </source>
</evidence>
<dbReference type="InterPro" id="IPR001828">
    <property type="entry name" value="ANF_lig-bd_rcpt"/>
</dbReference>
<evidence type="ECO:0000256" key="6">
    <source>
        <dbReference type="ARBA" id="ARBA00022989"/>
    </source>
</evidence>
<feature type="domain" description="Ionotropic glutamate receptor L-glutamate and glycine-binding" evidence="19">
    <location>
        <begin position="447"/>
        <end position="512"/>
    </location>
</feature>
<evidence type="ECO:0000256" key="4">
    <source>
        <dbReference type="ARBA" id="ARBA00022475"/>
    </source>
</evidence>
<keyword evidence="7" id="KW-0770">Synapse</keyword>
<dbReference type="SUPFAM" id="SSF81324">
    <property type="entry name" value="Voltage-gated potassium channels"/>
    <property type="match status" value="1"/>
</dbReference>
<evidence type="ECO:0000259" key="19">
    <source>
        <dbReference type="SMART" id="SM00918"/>
    </source>
</evidence>
<feature type="compositionally biased region" description="Basic and acidic residues" evidence="16">
    <location>
        <begin position="855"/>
        <end position="874"/>
    </location>
</feature>
<comment type="subcellular location">
    <subcellularLocation>
        <location evidence="1">Cell membrane</location>
        <topology evidence="1">Multi-pass membrane protein</topology>
    </subcellularLocation>
    <subcellularLocation>
        <location evidence="15">Postsynaptic cell membrane</location>
    </subcellularLocation>
</comment>
<feature type="transmembrane region" description="Helical" evidence="17">
    <location>
        <begin position="653"/>
        <end position="675"/>
    </location>
</feature>
<dbReference type="SMART" id="SM00918">
    <property type="entry name" value="Lig_chan-Glu_bd"/>
    <property type="match status" value="1"/>
</dbReference>
<evidence type="ECO:0000256" key="7">
    <source>
        <dbReference type="ARBA" id="ARBA00023018"/>
    </source>
</evidence>
<keyword evidence="11" id="KW-0325">Glycoprotein</keyword>
<feature type="domain" description="Ionotropic glutamate receptor C-terminal" evidence="18">
    <location>
        <begin position="437"/>
        <end position="786"/>
    </location>
</feature>
<keyword evidence="4" id="KW-1003">Cell membrane</keyword>
<evidence type="ECO:0000256" key="11">
    <source>
        <dbReference type="ARBA" id="ARBA00023180"/>
    </source>
</evidence>
<keyword evidence="6 17" id="KW-1133">Transmembrane helix</keyword>